<feature type="domain" description="Glycosyltransferase subfamily 4-like N-terminal" evidence="4">
    <location>
        <begin position="20"/>
        <end position="180"/>
    </location>
</feature>
<proteinExistence type="predicted"/>
<reference evidence="5" key="1">
    <citation type="journal article" date="2014" name="Int. J. Syst. Evol. Microbiol.">
        <title>Complete genome sequence of Corynebacterium casei LMG S-19264T (=DSM 44701T), isolated from a smear-ripened cheese.</title>
        <authorList>
            <consortium name="US DOE Joint Genome Institute (JGI-PGF)"/>
            <person name="Walter F."/>
            <person name="Albersmeier A."/>
            <person name="Kalinowski J."/>
            <person name="Ruckert C."/>
        </authorList>
    </citation>
    <scope>NUCLEOTIDE SEQUENCE</scope>
    <source>
        <strain evidence="5">CGMCC 1.16067</strain>
    </source>
</reference>
<sequence>MSARRPKILQVVHRFLPETGGTETHVAEVSARLAERGEFDVTVLTTDRSAELPAAERIDGYDVLRRRAWPRDRDYYVSPGLARVVSSGDWDLVHVQGVHTLVAPTAMAAATASRTPFVLTFHSGGAVSSARAATRTAHWRLIAPLVRRAEQLIAVSRFEVGHFAEPLGVDPSRMRVIRNGGALPAPVGPIDPVPGRIVSSGRLEEYKGHQLAVRAMPHVRARLPGAELVILGVGPYESTLRGLVTALGLDDAVSIRHLPPGDRAAMTRELSQASVMASMSTYEAHPVGVMEALTLGLPVVGLDVAGTGDLVEEGLVTGVPVGVTDRELAQVLAAELEATESRGGPHRPRPVGLPTWDETVDQLSEIYREVLARRRS</sequence>
<organism evidence="5 6">
    <name type="scientific">Marmoricola endophyticus</name>
    <dbReference type="NCBI Taxonomy" id="2040280"/>
    <lineage>
        <taxon>Bacteria</taxon>
        <taxon>Bacillati</taxon>
        <taxon>Actinomycetota</taxon>
        <taxon>Actinomycetes</taxon>
        <taxon>Propionibacteriales</taxon>
        <taxon>Nocardioidaceae</taxon>
        <taxon>Marmoricola</taxon>
    </lineage>
</organism>
<comment type="caution">
    <text evidence="5">The sequence shown here is derived from an EMBL/GenBank/DDBJ whole genome shotgun (WGS) entry which is preliminary data.</text>
</comment>
<reference evidence="5" key="2">
    <citation type="submission" date="2020-09" db="EMBL/GenBank/DDBJ databases">
        <authorList>
            <person name="Sun Q."/>
            <person name="Zhou Y."/>
        </authorList>
    </citation>
    <scope>NUCLEOTIDE SEQUENCE</scope>
    <source>
        <strain evidence="5">CGMCC 1.16067</strain>
    </source>
</reference>
<dbReference type="Pfam" id="PF00534">
    <property type="entry name" value="Glycos_transf_1"/>
    <property type="match status" value="1"/>
</dbReference>
<name>A0A917BLX7_9ACTN</name>
<gene>
    <name evidence="5" type="primary">gumH</name>
    <name evidence="5" type="ORF">GCM10011519_23510</name>
</gene>
<dbReference type="PANTHER" id="PTHR45947">
    <property type="entry name" value="SULFOQUINOVOSYL TRANSFERASE SQD2"/>
    <property type="match status" value="1"/>
</dbReference>
<dbReference type="RefSeq" id="WP_188779936.1">
    <property type="nucleotide sequence ID" value="NZ_BMKQ01000001.1"/>
</dbReference>
<dbReference type="CDD" id="cd03801">
    <property type="entry name" value="GT4_PimA-like"/>
    <property type="match status" value="1"/>
</dbReference>
<dbReference type="InterPro" id="IPR028098">
    <property type="entry name" value="Glyco_trans_4-like_N"/>
</dbReference>
<evidence type="ECO:0000313" key="5">
    <source>
        <dbReference type="EMBL" id="GGF48789.1"/>
    </source>
</evidence>
<dbReference type="Proteomes" id="UP000649179">
    <property type="component" value="Unassembled WGS sequence"/>
</dbReference>
<dbReference type="GO" id="GO:1901137">
    <property type="term" value="P:carbohydrate derivative biosynthetic process"/>
    <property type="evidence" value="ECO:0007669"/>
    <property type="project" value="UniProtKB-ARBA"/>
</dbReference>
<feature type="domain" description="Glycosyl transferase family 1" evidence="3">
    <location>
        <begin position="196"/>
        <end position="327"/>
    </location>
</feature>
<evidence type="ECO:0000256" key="1">
    <source>
        <dbReference type="ARBA" id="ARBA00022676"/>
    </source>
</evidence>
<keyword evidence="2 5" id="KW-0808">Transferase</keyword>
<dbReference type="AlphaFoldDB" id="A0A917BLX7"/>
<dbReference type="Pfam" id="PF13439">
    <property type="entry name" value="Glyco_transf_4"/>
    <property type="match status" value="1"/>
</dbReference>
<dbReference type="Gene3D" id="3.40.50.2000">
    <property type="entry name" value="Glycogen Phosphorylase B"/>
    <property type="match status" value="2"/>
</dbReference>
<evidence type="ECO:0000259" key="4">
    <source>
        <dbReference type="Pfam" id="PF13439"/>
    </source>
</evidence>
<dbReference type="GO" id="GO:0016757">
    <property type="term" value="F:glycosyltransferase activity"/>
    <property type="evidence" value="ECO:0007669"/>
    <property type="project" value="UniProtKB-KW"/>
</dbReference>
<dbReference type="InterPro" id="IPR050194">
    <property type="entry name" value="Glycosyltransferase_grp1"/>
</dbReference>
<evidence type="ECO:0000313" key="6">
    <source>
        <dbReference type="Proteomes" id="UP000649179"/>
    </source>
</evidence>
<dbReference type="EMBL" id="BMKQ01000001">
    <property type="protein sequence ID" value="GGF48789.1"/>
    <property type="molecule type" value="Genomic_DNA"/>
</dbReference>
<keyword evidence="1" id="KW-0328">Glycosyltransferase</keyword>
<dbReference type="InterPro" id="IPR001296">
    <property type="entry name" value="Glyco_trans_1"/>
</dbReference>
<dbReference type="PANTHER" id="PTHR45947:SF3">
    <property type="entry name" value="SULFOQUINOVOSYL TRANSFERASE SQD2"/>
    <property type="match status" value="1"/>
</dbReference>
<accession>A0A917BLX7</accession>
<dbReference type="SUPFAM" id="SSF53756">
    <property type="entry name" value="UDP-Glycosyltransferase/glycogen phosphorylase"/>
    <property type="match status" value="1"/>
</dbReference>
<protein>
    <submittedName>
        <fullName evidence="5">Glycosyl transferase family 1</fullName>
    </submittedName>
</protein>
<keyword evidence="6" id="KW-1185">Reference proteome</keyword>
<evidence type="ECO:0000259" key="3">
    <source>
        <dbReference type="Pfam" id="PF00534"/>
    </source>
</evidence>
<evidence type="ECO:0000256" key="2">
    <source>
        <dbReference type="ARBA" id="ARBA00022679"/>
    </source>
</evidence>